<dbReference type="InterPro" id="IPR050222">
    <property type="entry name" value="MATE_MdtK"/>
</dbReference>
<feature type="transmembrane region" description="Helical" evidence="2">
    <location>
        <begin position="6"/>
        <end position="26"/>
    </location>
</feature>
<evidence type="ECO:0000256" key="2">
    <source>
        <dbReference type="SAM" id="Phobius"/>
    </source>
</evidence>
<organism evidence="3 4">
    <name type="scientific">Shewanella surugensis</name>
    <dbReference type="NCBI Taxonomy" id="212020"/>
    <lineage>
        <taxon>Bacteria</taxon>
        <taxon>Pseudomonadati</taxon>
        <taxon>Pseudomonadota</taxon>
        <taxon>Gammaproteobacteria</taxon>
        <taxon>Alteromonadales</taxon>
        <taxon>Shewanellaceae</taxon>
        <taxon>Shewanella</taxon>
    </lineage>
</organism>
<dbReference type="InterPro" id="IPR002528">
    <property type="entry name" value="MATE_fam"/>
</dbReference>
<sequence length="322" mass="35472">MTPPYLFWIALSLIPTAPALVLKSFTDAQNEPWVGVKILLDAVLLNTILNYILIFGKFGAPELGLLGAGLATFIARLLAFIAVFSYVFRSKKLARYRPEKWIKPIRITQLMSLLKMSLTISGQGFIISGAFSITAILMGVIGTIALASHQIALVFAMTGAIIPMGLSIAVSIRIGHVLGEKKPLECLTIFIGAQILGIVCMGAIAAIFIFHGREFLTWFFTDLDLIDLTTRLLWVVGGYLIFDSVQLISMGALRGYKDMFFPTVFLFGAFWLVALPLGALLTFYFGYGDSSLWFGLALGFILCAITLSIRFMFIYRSFNLTS</sequence>
<feature type="transmembrane region" description="Helical" evidence="2">
    <location>
        <begin position="186"/>
        <end position="212"/>
    </location>
</feature>
<keyword evidence="2" id="KW-1133">Transmembrane helix</keyword>
<protein>
    <submittedName>
        <fullName evidence="3">MATE family efflux transporter</fullName>
    </submittedName>
</protein>
<keyword evidence="2" id="KW-0812">Transmembrane</keyword>
<feature type="transmembrane region" description="Helical" evidence="2">
    <location>
        <begin position="125"/>
        <end position="145"/>
    </location>
</feature>
<feature type="transmembrane region" description="Helical" evidence="2">
    <location>
        <begin position="265"/>
        <end position="286"/>
    </location>
</feature>
<evidence type="ECO:0000313" key="4">
    <source>
        <dbReference type="Proteomes" id="UP001203423"/>
    </source>
</evidence>
<proteinExistence type="predicted"/>
<name>A0ABT0LKF2_9GAMM</name>
<reference evidence="3 4" key="1">
    <citation type="submission" date="2022-01" db="EMBL/GenBank/DDBJ databases">
        <title>Whole genome-based taxonomy of the Shewanellaceae.</title>
        <authorList>
            <person name="Martin-Rodriguez A.J."/>
        </authorList>
    </citation>
    <scope>NUCLEOTIDE SEQUENCE [LARGE SCALE GENOMIC DNA]</scope>
    <source>
        <strain evidence="3 4">DSM 17177</strain>
    </source>
</reference>
<feature type="transmembrane region" description="Helical" evidence="2">
    <location>
        <begin position="232"/>
        <end position="253"/>
    </location>
</feature>
<evidence type="ECO:0000256" key="1">
    <source>
        <dbReference type="ARBA" id="ARBA00022448"/>
    </source>
</evidence>
<keyword evidence="1" id="KW-0813">Transport</keyword>
<accession>A0ABT0LKF2</accession>
<feature type="transmembrane region" description="Helical" evidence="2">
    <location>
        <begin position="38"/>
        <end position="59"/>
    </location>
</feature>
<feature type="transmembrane region" description="Helical" evidence="2">
    <location>
        <begin position="65"/>
        <end position="88"/>
    </location>
</feature>
<comment type="caution">
    <text evidence="3">The sequence shown here is derived from an EMBL/GenBank/DDBJ whole genome shotgun (WGS) entry which is preliminary data.</text>
</comment>
<feature type="transmembrane region" description="Helical" evidence="2">
    <location>
        <begin position="151"/>
        <end position="174"/>
    </location>
</feature>
<gene>
    <name evidence="3" type="ORF">L2764_26735</name>
</gene>
<dbReference type="PANTHER" id="PTHR43298">
    <property type="entry name" value="MULTIDRUG RESISTANCE PROTEIN NORM-RELATED"/>
    <property type="match status" value="1"/>
</dbReference>
<keyword evidence="2" id="KW-0472">Membrane</keyword>
<feature type="transmembrane region" description="Helical" evidence="2">
    <location>
        <begin position="292"/>
        <end position="313"/>
    </location>
</feature>
<dbReference type="Pfam" id="PF01554">
    <property type="entry name" value="MatE"/>
    <property type="match status" value="1"/>
</dbReference>
<keyword evidence="4" id="KW-1185">Reference proteome</keyword>
<dbReference type="PANTHER" id="PTHR43298:SF2">
    <property type="entry name" value="FMN_FAD EXPORTER YEEO-RELATED"/>
    <property type="match status" value="1"/>
</dbReference>
<evidence type="ECO:0000313" key="3">
    <source>
        <dbReference type="EMBL" id="MCL1127950.1"/>
    </source>
</evidence>
<dbReference type="EMBL" id="JAKIKS010000265">
    <property type="protein sequence ID" value="MCL1127950.1"/>
    <property type="molecule type" value="Genomic_DNA"/>
</dbReference>
<dbReference type="NCBIfam" id="TIGR00797">
    <property type="entry name" value="matE"/>
    <property type="match status" value="1"/>
</dbReference>
<dbReference type="Proteomes" id="UP001203423">
    <property type="component" value="Unassembled WGS sequence"/>
</dbReference>